<dbReference type="InterPro" id="IPR000073">
    <property type="entry name" value="AB_hydrolase_1"/>
</dbReference>
<dbReference type="EMBL" id="CAFBOF010000001">
    <property type="protein sequence ID" value="CAB4968285.1"/>
    <property type="molecule type" value="Genomic_DNA"/>
</dbReference>
<dbReference type="PANTHER" id="PTHR43798:SF33">
    <property type="entry name" value="HYDROLASE, PUTATIVE (AFU_ORTHOLOGUE AFUA_2G14860)-RELATED"/>
    <property type="match status" value="1"/>
</dbReference>
<reference evidence="2" key="1">
    <citation type="submission" date="2020-05" db="EMBL/GenBank/DDBJ databases">
        <authorList>
            <person name="Chiriac C."/>
            <person name="Salcher M."/>
            <person name="Ghai R."/>
            <person name="Kavagutti S V."/>
        </authorList>
    </citation>
    <scope>NUCLEOTIDE SEQUENCE</scope>
</reference>
<proteinExistence type="predicted"/>
<dbReference type="GO" id="GO:0016020">
    <property type="term" value="C:membrane"/>
    <property type="evidence" value="ECO:0007669"/>
    <property type="project" value="TreeGrafter"/>
</dbReference>
<dbReference type="SUPFAM" id="SSF53474">
    <property type="entry name" value="alpha/beta-Hydrolases"/>
    <property type="match status" value="1"/>
</dbReference>
<evidence type="ECO:0000259" key="1">
    <source>
        <dbReference type="Pfam" id="PF12697"/>
    </source>
</evidence>
<dbReference type="InterPro" id="IPR029058">
    <property type="entry name" value="AB_hydrolase_fold"/>
</dbReference>
<dbReference type="InterPro" id="IPR050266">
    <property type="entry name" value="AB_hydrolase_sf"/>
</dbReference>
<dbReference type="Pfam" id="PF12697">
    <property type="entry name" value="Abhydrolase_6"/>
    <property type="match status" value="1"/>
</dbReference>
<dbReference type="GO" id="GO:0046464">
    <property type="term" value="P:acylglycerol catabolic process"/>
    <property type="evidence" value="ECO:0007669"/>
    <property type="project" value="TreeGrafter"/>
</dbReference>
<protein>
    <submittedName>
        <fullName evidence="2">Unannotated protein</fullName>
    </submittedName>
</protein>
<dbReference type="Gene3D" id="3.40.50.1820">
    <property type="entry name" value="alpha/beta hydrolase"/>
    <property type="match status" value="1"/>
</dbReference>
<dbReference type="PANTHER" id="PTHR43798">
    <property type="entry name" value="MONOACYLGLYCEROL LIPASE"/>
    <property type="match status" value="1"/>
</dbReference>
<feature type="domain" description="AB hydrolase-1" evidence="1">
    <location>
        <begin position="34"/>
        <end position="283"/>
    </location>
</feature>
<gene>
    <name evidence="2" type="ORF">UFOPK3897_00078</name>
</gene>
<name>A0A6J7LL67_9ZZZZ</name>
<organism evidence="2">
    <name type="scientific">freshwater metagenome</name>
    <dbReference type="NCBI Taxonomy" id="449393"/>
    <lineage>
        <taxon>unclassified sequences</taxon>
        <taxon>metagenomes</taxon>
        <taxon>ecological metagenomes</taxon>
    </lineage>
</organism>
<accession>A0A6J7LL67</accession>
<dbReference type="AlphaFoldDB" id="A0A6J7LL67"/>
<dbReference type="GO" id="GO:0047372">
    <property type="term" value="F:monoacylglycerol lipase activity"/>
    <property type="evidence" value="ECO:0007669"/>
    <property type="project" value="TreeGrafter"/>
</dbReference>
<sequence>MAKSSASTDPKDIFVARDGLSIHALDWGGTGPPLLLLPPNGFCAGFFDPLAQRLRDDFRVIAVDLRGQGLTDTPQDFSSRLTFFEMAADVIAVLDELEIKQCDALGESLGGGVAAIVDALRPGILLRIMFCEAIAFDLGSLPTQPSNTPGDGGNFMAQIARKRRSVWPDRETVFASYSSRPPLDQLDPEAMRAYVRWGFVDRTDGQVELACAPEVEAQVFEISSGASGAPSAWEHLSDLSAKSAVFYGNESNLPKEWFISQAQRIGVEAHEVLGGHFFLQEDTARAVTLVRDFLATS</sequence>
<evidence type="ECO:0000313" key="2">
    <source>
        <dbReference type="EMBL" id="CAB4968285.1"/>
    </source>
</evidence>